<organism evidence="1 2">
    <name type="scientific">Oncorhynchus mykiss</name>
    <name type="common">Rainbow trout</name>
    <name type="synonym">Salmo gairdneri</name>
    <dbReference type="NCBI Taxonomy" id="8022"/>
    <lineage>
        <taxon>Eukaryota</taxon>
        <taxon>Metazoa</taxon>
        <taxon>Chordata</taxon>
        <taxon>Craniata</taxon>
        <taxon>Vertebrata</taxon>
        <taxon>Euteleostomi</taxon>
        <taxon>Actinopterygii</taxon>
        <taxon>Neopterygii</taxon>
        <taxon>Teleostei</taxon>
        <taxon>Protacanthopterygii</taxon>
        <taxon>Salmoniformes</taxon>
        <taxon>Salmonidae</taxon>
        <taxon>Salmoninae</taxon>
        <taxon>Oncorhynchus</taxon>
    </lineage>
</organism>
<name>A0A060XDI4_ONCMY</name>
<reference evidence="1" key="2">
    <citation type="submission" date="2014-03" db="EMBL/GenBank/DDBJ databases">
        <authorList>
            <person name="Genoscope - CEA"/>
        </authorList>
    </citation>
    <scope>NUCLEOTIDE SEQUENCE</scope>
</reference>
<protein>
    <recommendedName>
        <fullName evidence="3">DDE Tnp4 domain-containing protein</fullName>
    </recommendedName>
</protein>
<dbReference type="STRING" id="8022.A0A060XDI4"/>
<gene>
    <name evidence="1" type="ORF">GSONMT00015999001</name>
</gene>
<accession>A0A060XDI4</accession>
<dbReference type="EMBL" id="FR905012">
    <property type="protein sequence ID" value="CDQ74940.1"/>
    <property type="molecule type" value="Genomic_DNA"/>
</dbReference>
<reference evidence="1" key="1">
    <citation type="journal article" date="2014" name="Nat. Commun.">
        <title>The rainbow trout genome provides novel insights into evolution after whole-genome duplication in vertebrates.</title>
        <authorList>
            <person name="Berthelot C."/>
            <person name="Brunet F."/>
            <person name="Chalopin D."/>
            <person name="Juanchich A."/>
            <person name="Bernard M."/>
            <person name="Noel B."/>
            <person name="Bento P."/>
            <person name="Da Silva C."/>
            <person name="Labadie K."/>
            <person name="Alberti A."/>
            <person name="Aury J.M."/>
            <person name="Louis A."/>
            <person name="Dehais P."/>
            <person name="Bardou P."/>
            <person name="Montfort J."/>
            <person name="Klopp C."/>
            <person name="Cabau C."/>
            <person name="Gaspin C."/>
            <person name="Thorgaard G.H."/>
            <person name="Boussaha M."/>
            <person name="Quillet E."/>
            <person name="Guyomard R."/>
            <person name="Galiana D."/>
            <person name="Bobe J."/>
            <person name="Volff J.N."/>
            <person name="Genet C."/>
            <person name="Wincker P."/>
            <person name="Jaillon O."/>
            <person name="Roest Crollius H."/>
            <person name="Guiguen Y."/>
        </authorList>
    </citation>
    <scope>NUCLEOTIDE SEQUENCE [LARGE SCALE GENOMIC DNA]</scope>
</reference>
<dbReference type="PaxDb" id="8022-A0A060XDI4"/>
<evidence type="ECO:0000313" key="1">
    <source>
        <dbReference type="EMBL" id="CDQ74940.1"/>
    </source>
</evidence>
<dbReference type="AlphaFoldDB" id="A0A060XDI4"/>
<sequence length="85" mass="9527">MMERSLRPGRSKGWPSNVLQGIVDDTYCIWNIIRKLPGSAHDANVVRQSTPFEKAHLLPKVGTHKHPHNGLPAYLAFHGHHASSR</sequence>
<evidence type="ECO:0008006" key="3">
    <source>
        <dbReference type="Google" id="ProtNLM"/>
    </source>
</evidence>
<dbReference type="Proteomes" id="UP000193380">
    <property type="component" value="Unassembled WGS sequence"/>
</dbReference>
<evidence type="ECO:0000313" key="2">
    <source>
        <dbReference type="Proteomes" id="UP000193380"/>
    </source>
</evidence>
<proteinExistence type="predicted"/>